<protein>
    <recommendedName>
        <fullName evidence="6">C2H2-type domain-containing protein</fullName>
    </recommendedName>
</protein>
<keyword evidence="4" id="KW-0863">Zinc-finger</keyword>
<dbReference type="Pfam" id="PF04959">
    <property type="entry name" value="ARS2"/>
    <property type="match status" value="1"/>
</dbReference>
<evidence type="ECO:0000313" key="7">
    <source>
        <dbReference type="EMBL" id="CAJ1400227.1"/>
    </source>
</evidence>
<dbReference type="SMART" id="SM01173">
    <property type="entry name" value="DUF4187"/>
    <property type="match status" value="1"/>
</dbReference>
<comment type="subcellular location">
    <subcellularLocation>
        <location evidence="1">Nucleus</location>
    </subcellularLocation>
</comment>
<dbReference type="InterPro" id="IPR013087">
    <property type="entry name" value="Znf_C2H2_type"/>
</dbReference>
<feature type="region of interest" description="Disordered" evidence="5">
    <location>
        <begin position="83"/>
        <end position="148"/>
    </location>
</feature>
<feature type="compositionally biased region" description="Basic and acidic residues" evidence="5">
    <location>
        <begin position="232"/>
        <end position="244"/>
    </location>
</feature>
<gene>
    <name evidence="7" type="ORF">EVOR1521_LOCUS23612</name>
</gene>
<proteinExistence type="inferred from homology"/>
<dbReference type="PROSITE" id="PS00028">
    <property type="entry name" value="ZINC_FINGER_C2H2_1"/>
    <property type="match status" value="1"/>
</dbReference>
<evidence type="ECO:0000256" key="2">
    <source>
        <dbReference type="ARBA" id="ARBA00005407"/>
    </source>
</evidence>
<dbReference type="Proteomes" id="UP001178507">
    <property type="component" value="Unassembled WGS sequence"/>
</dbReference>
<dbReference type="GO" id="GO:0008270">
    <property type="term" value="F:zinc ion binding"/>
    <property type="evidence" value="ECO:0007669"/>
    <property type="project" value="UniProtKB-KW"/>
</dbReference>
<feature type="compositionally biased region" description="Low complexity" evidence="5">
    <location>
        <begin position="206"/>
        <end position="225"/>
    </location>
</feature>
<dbReference type="PANTHER" id="PTHR13165">
    <property type="entry name" value="ARSENITE-RESISTANCE PROTEIN 2"/>
    <property type="match status" value="1"/>
</dbReference>
<comment type="caution">
    <text evidence="7">The sequence shown here is derived from an EMBL/GenBank/DDBJ whole genome shotgun (WGS) entry which is preliminary data.</text>
</comment>
<dbReference type="AlphaFoldDB" id="A0AA36J6Z5"/>
<dbReference type="InterPro" id="IPR025239">
    <property type="entry name" value="DUF4187"/>
</dbReference>
<dbReference type="GO" id="GO:0016604">
    <property type="term" value="C:nuclear body"/>
    <property type="evidence" value="ECO:0007669"/>
    <property type="project" value="TreeGrafter"/>
</dbReference>
<dbReference type="PROSITE" id="PS50157">
    <property type="entry name" value="ZINC_FINGER_C2H2_2"/>
    <property type="match status" value="1"/>
</dbReference>
<feature type="domain" description="C2H2-type" evidence="6">
    <location>
        <begin position="619"/>
        <end position="647"/>
    </location>
</feature>
<evidence type="ECO:0000259" key="6">
    <source>
        <dbReference type="PROSITE" id="PS50157"/>
    </source>
</evidence>
<evidence type="ECO:0000313" key="8">
    <source>
        <dbReference type="Proteomes" id="UP001178507"/>
    </source>
</evidence>
<dbReference type="GO" id="GO:0031053">
    <property type="term" value="P:primary miRNA processing"/>
    <property type="evidence" value="ECO:0007669"/>
    <property type="project" value="TreeGrafter"/>
</dbReference>
<name>A0AA36J6Z5_9DINO</name>
<sequence length="678" mass="75946">MQRFSVHCSWSKVAHQLKKGRRSTQSSTARIMVRQACDGSMRVFCTWVHAMCMANGAFLLHFSLAQGLGRKILVQAMTHITRQPQEAENATSESSDESAGNIASPQKASKATQQSASPGKEEDRKARRTDSRSFSPLQVPFRSGSRANIHRQPLTKRHLTVCWYGRDCSRKDCWFGHPHGRKMDERPKGKAGGKGNGLRRARTPSRMRSPSRCQSPSRSRSPLSRAPKKGVLARDFEDSEDSRKEAKRAKTSPVEQAMECQPLSFREYILQHGDGLEAHEALAAFQRYLDEVTQKELAFLKGTGLLFDMYNPVAQLRAYDSRLRCSQLNAQQFQQDMQHGCYKGLSLRASGNRYGAACSVAGHMQAPEFAFDPDVGSMLISGLPPAASAWDVFDAIQDCSGFVTATWALPSSKKEINRTFKARFLNAKQATSASMFVSKQSDTLLCAKGLTSEAPRVSALTPSPELSALVLPPEMASKERLEKDLVLSAKVIHHLDDLLQIPEGVTSSVLDSKGSTEQKLDLQVIYLRRVHHFCFYAGEWFQDEWSLRDSCGVVAVRDHSQDATLETSWSTSHAKRISDFLATASLARPQLVKSSDAEVSECFSGACKEHILQVAEEKFRCKLCNRCFRGPAYVRKHIFRVHLEMAERVRSEFHTKEAEKVFLSDPKRPRCFVQEKFN</sequence>
<dbReference type="EMBL" id="CAUJNA010003363">
    <property type="protein sequence ID" value="CAJ1400227.1"/>
    <property type="molecule type" value="Genomic_DNA"/>
</dbReference>
<evidence type="ECO:0000256" key="1">
    <source>
        <dbReference type="ARBA" id="ARBA00004123"/>
    </source>
</evidence>
<evidence type="ECO:0000256" key="5">
    <source>
        <dbReference type="SAM" id="MobiDB-lite"/>
    </source>
</evidence>
<evidence type="ECO:0000256" key="4">
    <source>
        <dbReference type="PROSITE-ProRule" id="PRU00042"/>
    </source>
</evidence>
<evidence type="ECO:0000256" key="3">
    <source>
        <dbReference type="ARBA" id="ARBA00023242"/>
    </source>
</evidence>
<keyword evidence="4" id="KW-0862">Zinc</keyword>
<comment type="similarity">
    <text evidence="2">Belongs to the ARS2 family.</text>
</comment>
<dbReference type="InterPro" id="IPR007042">
    <property type="entry name" value="SERRATE/Ars2_C"/>
</dbReference>
<reference evidence="7" key="1">
    <citation type="submission" date="2023-08" db="EMBL/GenBank/DDBJ databases">
        <authorList>
            <person name="Chen Y."/>
            <person name="Shah S."/>
            <person name="Dougan E. K."/>
            <person name="Thang M."/>
            <person name="Chan C."/>
        </authorList>
    </citation>
    <scope>NUCLEOTIDE SEQUENCE</scope>
</reference>
<accession>A0AA36J6Z5</accession>
<keyword evidence="3" id="KW-0539">Nucleus</keyword>
<keyword evidence="4" id="KW-0479">Metal-binding</keyword>
<dbReference type="PANTHER" id="PTHR13165:SF0">
    <property type="entry name" value="SERRATE RNA EFFECTOR MOLECULE HOMOLOG"/>
    <property type="match status" value="1"/>
</dbReference>
<feature type="region of interest" description="Disordered" evidence="5">
    <location>
        <begin position="175"/>
        <end position="252"/>
    </location>
</feature>
<dbReference type="InterPro" id="IPR039727">
    <property type="entry name" value="SE/Ars2"/>
</dbReference>
<feature type="compositionally biased region" description="Basic and acidic residues" evidence="5">
    <location>
        <begin position="119"/>
        <end position="131"/>
    </location>
</feature>
<feature type="compositionally biased region" description="Polar residues" evidence="5">
    <location>
        <begin position="83"/>
        <end position="117"/>
    </location>
</feature>
<organism evidence="7 8">
    <name type="scientific">Effrenium voratum</name>
    <dbReference type="NCBI Taxonomy" id="2562239"/>
    <lineage>
        <taxon>Eukaryota</taxon>
        <taxon>Sar</taxon>
        <taxon>Alveolata</taxon>
        <taxon>Dinophyceae</taxon>
        <taxon>Suessiales</taxon>
        <taxon>Symbiodiniaceae</taxon>
        <taxon>Effrenium</taxon>
    </lineage>
</organism>
<keyword evidence="8" id="KW-1185">Reference proteome</keyword>